<dbReference type="NCBIfam" id="NF038038">
    <property type="entry name" value="cytoc_DsrJ"/>
    <property type="match status" value="1"/>
</dbReference>
<keyword evidence="1" id="KW-1133">Transmembrane helix</keyword>
<proteinExistence type="predicted"/>
<name>A0A915U3S7_9BACT</name>
<evidence type="ECO:0000313" key="2">
    <source>
        <dbReference type="EMBL" id="BCO10320.1"/>
    </source>
</evidence>
<reference evidence="2" key="1">
    <citation type="submission" date="2020-12" db="EMBL/GenBank/DDBJ databases">
        <title>Desulfobium dissulfuricans gen. nov., sp. nov., a novel mesophilic, sulfate-reducing bacterium isolated from a deep-sea hydrothermal vent.</title>
        <authorList>
            <person name="Hashimoto Y."/>
            <person name="Tame A."/>
            <person name="Sawayama S."/>
            <person name="Miyazaki J."/>
            <person name="Takai K."/>
            <person name="Nakagawa S."/>
        </authorList>
    </citation>
    <scope>NUCLEOTIDE SEQUENCE</scope>
    <source>
        <strain evidence="2">GF1</strain>
    </source>
</reference>
<keyword evidence="1" id="KW-0472">Membrane</keyword>
<dbReference type="InterPro" id="IPR047668">
    <property type="entry name" value="DsrJ"/>
</dbReference>
<evidence type="ECO:0000313" key="3">
    <source>
        <dbReference type="Proteomes" id="UP001063350"/>
    </source>
</evidence>
<sequence length="124" mass="14361">MYDSGKIIPGLIIFVLFITFPIWYNHGDAGAVPKPELPKDAKECVRPADFMRAEHMQLLNEWRDEVLRTGDRSFNVKIGDRQYQKSLMNTCMQCHTSKKKFCDTCHTYASVTPYCWDCHLAPVE</sequence>
<dbReference type="KEGG" id="ddu:GF1_26960"/>
<dbReference type="AlphaFoldDB" id="A0A915U3S7"/>
<gene>
    <name evidence="2" type="ORF">GF1_26960</name>
</gene>
<feature type="transmembrane region" description="Helical" evidence="1">
    <location>
        <begin position="7"/>
        <end position="24"/>
    </location>
</feature>
<dbReference type="Proteomes" id="UP001063350">
    <property type="component" value="Chromosome"/>
</dbReference>
<protein>
    <submittedName>
        <fullName evidence="2">Cytochrome c</fullName>
    </submittedName>
</protein>
<evidence type="ECO:0000256" key="1">
    <source>
        <dbReference type="SAM" id="Phobius"/>
    </source>
</evidence>
<dbReference type="RefSeq" id="WP_267927058.1">
    <property type="nucleotide sequence ID" value="NZ_AP024233.1"/>
</dbReference>
<dbReference type="InterPro" id="IPR036280">
    <property type="entry name" value="Multihaem_cyt_sf"/>
</dbReference>
<keyword evidence="3" id="KW-1185">Reference proteome</keyword>
<dbReference type="SUPFAM" id="SSF48695">
    <property type="entry name" value="Multiheme cytochromes"/>
    <property type="match status" value="1"/>
</dbReference>
<keyword evidence="1" id="KW-0812">Transmembrane</keyword>
<dbReference type="EMBL" id="AP024233">
    <property type="protein sequence ID" value="BCO10320.1"/>
    <property type="molecule type" value="Genomic_DNA"/>
</dbReference>
<accession>A0A915U3S7</accession>
<organism evidence="2 3">
    <name type="scientific">Desulfolithobacter dissulfuricans</name>
    <dbReference type="NCBI Taxonomy" id="2795293"/>
    <lineage>
        <taxon>Bacteria</taxon>
        <taxon>Pseudomonadati</taxon>
        <taxon>Thermodesulfobacteriota</taxon>
        <taxon>Desulfobulbia</taxon>
        <taxon>Desulfobulbales</taxon>
        <taxon>Desulfobulbaceae</taxon>
        <taxon>Desulfolithobacter</taxon>
    </lineage>
</organism>